<evidence type="ECO:0000313" key="5">
    <source>
        <dbReference type="EMBL" id="KKS97355.1"/>
    </source>
</evidence>
<dbReference type="SUPFAM" id="SSF81271">
    <property type="entry name" value="TGS-like"/>
    <property type="match status" value="1"/>
</dbReference>
<comment type="caution">
    <text evidence="5">The sequence shown here is derived from an EMBL/GenBank/DDBJ whole genome shotgun (WGS) entry which is preliminary data.</text>
</comment>
<dbReference type="Pfam" id="PF13328">
    <property type="entry name" value="HD_4"/>
    <property type="match status" value="1"/>
</dbReference>
<dbReference type="SMART" id="SM00471">
    <property type="entry name" value="HDc"/>
    <property type="match status" value="1"/>
</dbReference>
<evidence type="ECO:0000313" key="6">
    <source>
        <dbReference type="Proteomes" id="UP000034090"/>
    </source>
</evidence>
<gene>
    <name evidence="5" type="ORF">UV74_C0013G0477</name>
</gene>
<dbReference type="Proteomes" id="UP000034090">
    <property type="component" value="Unassembled WGS sequence"/>
</dbReference>
<evidence type="ECO:0000256" key="2">
    <source>
        <dbReference type="RuleBase" id="RU003847"/>
    </source>
</evidence>
<reference evidence="5 6" key="1">
    <citation type="journal article" date="2015" name="Nature">
        <title>rRNA introns, odd ribosomes, and small enigmatic genomes across a large radiation of phyla.</title>
        <authorList>
            <person name="Brown C.T."/>
            <person name="Hug L.A."/>
            <person name="Thomas B.C."/>
            <person name="Sharon I."/>
            <person name="Castelle C.J."/>
            <person name="Singh A."/>
            <person name="Wilkins M.J."/>
            <person name="Williams K.H."/>
            <person name="Banfield J.F."/>
        </authorList>
    </citation>
    <scope>NUCLEOTIDE SEQUENCE [LARGE SCALE GENOMIC DNA]</scope>
</reference>
<dbReference type="SMART" id="SM00954">
    <property type="entry name" value="RelA_SpoT"/>
    <property type="match status" value="1"/>
</dbReference>
<dbReference type="PANTHER" id="PTHR21262:SF31">
    <property type="entry name" value="GTP PYROPHOSPHOKINASE"/>
    <property type="match status" value="1"/>
</dbReference>
<dbReference type="GO" id="GO:0005886">
    <property type="term" value="C:plasma membrane"/>
    <property type="evidence" value="ECO:0007669"/>
    <property type="project" value="TreeGrafter"/>
</dbReference>
<feature type="domain" description="HD" evidence="3">
    <location>
        <begin position="51"/>
        <end position="151"/>
    </location>
</feature>
<organism evidence="5 6">
    <name type="scientific">Candidatus Woesebacteria bacterium GW2011_GWB1_43_14</name>
    <dbReference type="NCBI Taxonomy" id="1618578"/>
    <lineage>
        <taxon>Bacteria</taxon>
        <taxon>Candidatus Woeseibacteriota</taxon>
    </lineage>
</organism>
<dbReference type="SUPFAM" id="SSF109604">
    <property type="entry name" value="HD-domain/PDEase-like"/>
    <property type="match status" value="1"/>
</dbReference>
<dbReference type="CDD" id="cd05399">
    <property type="entry name" value="NT_Rel-Spo_like"/>
    <property type="match status" value="1"/>
</dbReference>
<dbReference type="Gene3D" id="3.30.460.10">
    <property type="entry name" value="Beta Polymerase, domain 2"/>
    <property type="match status" value="1"/>
</dbReference>
<dbReference type="PANTHER" id="PTHR21262">
    <property type="entry name" value="GUANOSINE-3',5'-BIS DIPHOSPHATE 3'-PYROPHOSPHOHYDROLASE"/>
    <property type="match status" value="1"/>
</dbReference>
<dbReference type="NCBIfam" id="TIGR00691">
    <property type="entry name" value="spoT_relA"/>
    <property type="match status" value="1"/>
</dbReference>
<name>A0A0G1DHL2_9BACT</name>
<evidence type="ECO:0000259" key="4">
    <source>
        <dbReference type="PROSITE" id="PS51880"/>
    </source>
</evidence>
<comment type="pathway">
    <text evidence="1">Purine metabolism.</text>
</comment>
<evidence type="ECO:0000259" key="3">
    <source>
        <dbReference type="PROSITE" id="PS51831"/>
    </source>
</evidence>
<dbReference type="InterPro" id="IPR012675">
    <property type="entry name" value="Beta-grasp_dom_sf"/>
</dbReference>
<dbReference type="FunFam" id="1.10.3210.10:FF:000001">
    <property type="entry name" value="GTP pyrophosphokinase RelA"/>
    <property type="match status" value="1"/>
</dbReference>
<sequence length="499" mass="56962">MTEKGLESQFSSLLKEAKVYLKNKDIKTVVSAWDFAKSAHAGQKRLSGDPYIIHPLEVAKTLVHWKLDRTSIVAGLLHDVIEDTEYKEKDIEKKFGKPVANLVNGVTKVTSLRLKGSREEVFIETLRKMILVMAKDLRVVLIKLADRLHNMKTLGALPIDKQRENALETLEIYAPLSERLGIGEIKGRLEDLAFPYVYPKEFERINKLSKRYYEQSQNTVEKMQQRLTKELEKNGIKAKITGRRKHLYSLWRKLERKGIGGDFEKVQDIIALRIIVNTDPDCYGVLGIVHAIYKPVPKIGVSDFIALPKPNGYQSIHTKVFSPNSHIVEVQIRTHAMHDQAEHGACAHWMYSSEKNKGVSDRELEDKGIKVGSKLSWVKELVRWQDELADSKEFLEAVKFDALNHRNFIFSPKGDVYDLPQGATPVDFAFVVHTGLGKYIRGATVNDKIVSLDQKLFSGDVVEIIKSKEARRPNRDWLEFVVTTVARREILKEARKINN</sequence>
<dbReference type="InterPro" id="IPR007685">
    <property type="entry name" value="RelA_SpoT"/>
</dbReference>
<feature type="domain" description="TGS" evidence="4">
    <location>
        <begin position="402"/>
        <end position="466"/>
    </location>
</feature>
<dbReference type="InterPro" id="IPR006674">
    <property type="entry name" value="HD_domain"/>
</dbReference>
<dbReference type="InterPro" id="IPR003607">
    <property type="entry name" value="HD/PDEase_dom"/>
</dbReference>
<dbReference type="PATRIC" id="fig|1618578.3.peg.832"/>
<dbReference type="InterPro" id="IPR004811">
    <property type="entry name" value="RelA/Spo_fam"/>
</dbReference>
<comment type="similarity">
    <text evidence="2">Belongs to the relA/spoT family.</text>
</comment>
<dbReference type="CDD" id="cd00077">
    <property type="entry name" value="HDc"/>
    <property type="match status" value="1"/>
</dbReference>
<dbReference type="EMBL" id="LCFQ01000013">
    <property type="protein sequence ID" value="KKS97355.1"/>
    <property type="molecule type" value="Genomic_DNA"/>
</dbReference>
<dbReference type="SUPFAM" id="SSF81301">
    <property type="entry name" value="Nucleotidyltransferase"/>
    <property type="match status" value="1"/>
</dbReference>
<accession>A0A0G1DHL2</accession>
<dbReference type="InterPro" id="IPR004095">
    <property type="entry name" value="TGS"/>
</dbReference>
<dbReference type="Gene3D" id="1.10.3210.10">
    <property type="entry name" value="Hypothetical protein af1432"/>
    <property type="match status" value="1"/>
</dbReference>
<dbReference type="AlphaFoldDB" id="A0A0G1DHL2"/>
<dbReference type="GO" id="GO:0015969">
    <property type="term" value="P:guanosine tetraphosphate metabolic process"/>
    <property type="evidence" value="ECO:0007669"/>
    <property type="project" value="InterPro"/>
</dbReference>
<dbReference type="InterPro" id="IPR033655">
    <property type="entry name" value="TGS_RelA/SpoT"/>
</dbReference>
<dbReference type="CDD" id="cd01668">
    <property type="entry name" value="TGS_RSH"/>
    <property type="match status" value="1"/>
</dbReference>
<dbReference type="InterPro" id="IPR012676">
    <property type="entry name" value="TGS-like"/>
</dbReference>
<comment type="function">
    <text evidence="2">In eubacteria ppGpp (guanosine 3'-diphosphate 5'-diphosphate) is a mediator of the stringent response that coordinates a variety of cellular activities in response to changes in nutritional abundance.</text>
</comment>
<dbReference type="STRING" id="1618578.UV74_C0013G0477"/>
<proteinExistence type="inferred from homology"/>
<dbReference type="PROSITE" id="PS51880">
    <property type="entry name" value="TGS"/>
    <property type="match status" value="1"/>
</dbReference>
<evidence type="ECO:0000256" key="1">
    <source>
        <dbReference type="ARBA" id="ARBA00025704"/>
    </source>
</evidence>
<dbReference type="Gene3D" id="3.10.20.30">
    <property type="match status" value="1"/>
</dbReference>
<dbReference type="PROSITE" id="PS51831">
    <property type="entry name" value="HD"/>
    <property type="match status" value="1"/>
</dbReference>
<dbReference type="Pfam" id="PF04607">
    <property type="entry name" value="RelA_SpoT"/>
    <property type="match status" value="1"/>
</dbReference>
<dbReference type="InterPro" id="IPR043519">
    <property type="entry name" value="NT_sf"/>
</dbReference>
<dbReference type="FunFam" id="3.10.20.30:FF:000002">
    <property type="entry name" value="GTP pyrophosphokinase (RelA/SpoT)"/>
    <property type="match status" value="1"/>
</dbReference>
<protein>
    <submittedName>
        <fullName evidence="5">(P)ppGpp synthetase I, SpoT/RelA</fullName>
    </submittedName>
</protein>
<dbReference type="Pfam" id="PF02824">
    <property type="entry name" value="TGS"/>
    <property type="match status" value="1"/>
</dbReference>